<dbReference type="OrthoDB" id="9760250at2"/>
<evidence type="ECO:0000259" key="2">
    <source>
        <dbReference type="Pfam" id="PF20441"/>
    </source>
</evidence>
<evidence type="ECO:0000313" key="3">
    <source>
        <dbReference type="EMBL" id="BAL82833.1"/>
    </source>
</evidence>
<reference evidence="3 4" key="1">
    <citation type="submission" date="2011-10" db="EMBL/GenBank/DDBJ databases">
        <title>Whole genome sequence of Selenomonas ruminantium subsp. lactilytica TAM6421.</title>
        <authorList>
            <person name="Oguchi A."/>
            <person name="Ankai A."/>
            <person name="Kaneko J."/>
            <person name="Yamada-Narita S."/>
            <person name="Fukui S."/>
            <person name="Takahashi M."/>
            <person name="Onodera T."/>
            <person name="Kojima S."/>
            <person name="Fushimi T."/>
            <person name="Abe N."/>
            <person name="Kamio Y."/>
            <person name="Yamazaki S."/>
            <person name="Fujita N."/>
        </authorList>
    </citation>
    <scope>NUCLEOTIDE SEQUENCE [LARGE SCALE GENOMIC DNA]</scope>
    <source>
        <strain evidence="4">NBRC 103574 / TAM6421</strain>
    </source>
</reference>
<evidence type="ECO:0000259" key="1">
    <source>
        <dbReference type="Pfam" id="PF03354"/>
    </source>
</evidence>
<dbReference type="GO" id="GO:0004519">
    <property type="term" value="F:endonuclease activity"/>
    <property type="evidence" value="ECO:0007669"/>
    <property type="project" value="InterPro"/>
</dbReference>
<dbReference type="PATRIC" id="fig|927704.6.peg.1159"/>
<proteinExistence type="predicted"/>
<dbReference type="eggNOG" id="COG4626">
    <property type="taxonomic scope" value="Bacteria"/>
</dbReference>
<accession>I0GPZ6</accession>
<organism evidence="3 4">
    <name type="scientific">Selenomonas ruminantium subsp. lactilytica (strain NBRC 103574 / TAM6421)</name>
    <dbReference type="NCBI Taxonomy" id="927704"/>
    <lineage>
        <taxon>Bacteria</taxon>
        <taxon>Bacillati</taxon>
        <taxon>Bacillota</taxon>
        <taxon>Negativicutes</taxon>
        <taxon>Selenomonadales</taxon>
        <taxon>Selenomonadaceae</taxon>
        <taxon>Selenomonas</taxon>
    </lineage>
</organism>
<protein>
    <submittedName>
        <fullName evidence="3">Putative phage terminase</fullName>
    </submittedName>
</protein>
<dbReference type="EMBL" id="AP012292">
    <property type="protein sequence ID" value="BAL82833.1"/>
    <property type="molecule type" value="Genomic_DNA"/>
</dbReference>
<sequence length="562" mass="64076">MNYVRAYLGQIVSGEVVVSKKVERVYRKLVADMSDMECPWEFDERRADHAVIFIERFCKHSKGPAGGNPFILELWQKALVAAMFGFIHKIDGTRRFREVALIVARKNGKSTLAAAIGIYLMIADQEPGAEVYAAATKKDQAKIIWLEAKRMVNKSPVLRAKIKPLVAELNSDYNDSTFKPLGSDSDTLDGLNVHGALLDEIHAWKSRGLYDVIVDGTSAREQPMIFITSTAGTIREAVYDQKYDEYANIIKGYDDPNLPQDDRVLPIVYELDTRGEWTQPECWPKANPGLGTIKKLDQLEDKVRKAQADIKLVKNLLTKDFDVRETSSEAWLEFEELNNEAVFDIEEQAPCYAIGGADLSATTDLTAAVIIYRLKHDNHLYVLQMYWMPEELIEKRVAEDKIPYDLWREQGILRACPGNRVEYKDVTAWFAEMQAEHGLYITWVGYDPWGAPYWKSDMEATFGEIMEEVRQGKVTLSNPMKELAAELRANHIVYNNNPILKWCMSNVAIDVDKNLNIQPCKNNNQRRRIDGFAALLDAYVVYTRHLEEYISMVDDHVEEGGE</sequence>
<dbReference type="PANTHER" id="PTHR41287">
    <property type="match status" value="1"/>
</dbReference>
<dbReference type="Pfam" id="PF03354">
    <property type="entry name" value="TerL_ATPase"/>
    <property type="match status" value="1"/>
</dbReference>
<name>I0GPZ6_SELRL</name>
<dbReference type="Pfam" id="PF20441">
    <property type="entry name" value="TerL_nuclease"/>
    <property type="match status" value="1"/>
</dbReference>
<dbReference type="InterPro" id="IPR046462">
    <property type="entry name" value="TerL_nuclease"/>
</dbReference>
<dbReference type="HOGENOM" id="CLU_026632_6_1_9"/>
<feature type="domain" description="Terminase large subunit-like endonuclease" evidence="2">
    <location>
        <begin position="262"/>
        <end position="540"/>
    </location>
</feature>
<gene>
    <name evidence="3" type="ordered locus">SELR_11250</name>
</gene>
<dbReference type="Gene3D" id="3.40.50.300">
    <property type="entry name" value="P-loop containing nucleotide triphosphate hydrolases"/>
    <property type="match status" value="1"/>
</dbReference>
<evidence type="ECO:0000313" key="4">
    <source>
        <dbReference type="Proteomes" id="UP000007887"/>
    </source>
</evidence>
<feature type="domain" description="Terminase large subunit-like ATPase" evidence="1">
    <location>
        <begin position="75"/>
        <end position="244"/>
    </location>
</feature>
<dbReference type="KEGG" id="sri:SELR_11250"/>
<dbReference type="PANTHER" id="PTHR41287:SF1">
    <property type="entry name" value="PROTEIN YMFN"/>
    <property type="match status" value="1"/>
</dbReference>
<dbReference type="RefSeq" id="WP_014424270.1">
    <property type="nucleotide sequence ID" value="NC_017068.1"/>
</dbReference>
<dbReference type="Proteomes" id="UP000007887">
    <property type="component" value="Chromosome"/>
</dbReference>
<dbReference type="InterPro" id="IPR046461">
    <property type="entry name" value="TerL_ATPase"/>
</dbReference>
<dbReference type="InterPro" id="IPR005021">
    <property type="entry name" value="Terminase_largesu-like"/>
</dbReference>
<dbReference type="InterPro" id="IPR027417">
    <property type="entry name" value="P-loop_NTPase"/>
</dbReference>
<dbReference type="AlphaFoldDB" id="I0GPZ6"/>